<feature type="region of interest" description="Disordered" evidence="4">
    <location>
        <begin position="73"/>
        <end position="92"/>
    </location>
</feature>
<evidence type="ECO:0000256" key="4">
    <source>
        <dbReference type="SAM" id="MobiDB-lite"/>
    </source>
</evidence>
<dbReference type="PROSITE" id="PS01031">
    <property type="entry name" value="SHSP"/>
    <property type="match status" value="1"/>
</dbReference>
<gene>
    <name evidence="6" type="ORF">PBRA_004669</name>
    <name evidence="7" type="ORF">PLBR_LOCUS689</name>
</gene>
<protein>
    <recommendedName>
        <fullName evidence="5">SHSP domain-containing protein</fullName>
    </recommendedName>
</protein>
<comment type="similarity">
    <text evidence="2 3">Belongs to the small heat shock protein (HSP20) family.</text>
</comment>
<feature type="domain" description="SHSP" evidence="5">
    <location>
        <begin position="26"/>
        <end position="142"/>
    </location>
</feature>
<dbReference type="PANTHER" id="PTHR11527">
    <property type="entry name" value="HEAT-SHOCK PROTEIN 20 FAMILY MEMBER"/>
    <property type="match status" value="1"/>
</dbReference>
<dbReference type="STRING" id="37360.A0A0G4ILD7"/>
<dbReference type="Proteomes" id="UP000290189">
    <property type="component" value="Unassembled WGS sequence"/>
</dbReference>
<reference evidence="7 9" key="2">
    <citation type="submission" date="2018-03" db="EMBL/GenBank/DDBJ databases">
        <authorList>
            <person name="Fogelqvist J."/>
        </authorList>
    </citation>
    <scope>NUCLEOTIDE SEQUENCE [LARGE SCALE GENOMIC DNA]</scope>
</reference>
<evidence type="ECO:0000256" key="2">
    <source>
        <dbReference type="PROSITE-ProRule" id="PRU00285"/>
    </source>
</evidence>
<name>A0A0G4ILD7_PLABS</name>
<accession>A0A0G4ILD7</accession>
<dbReference type="InterPro" id="IPR002068">
    <property type="entry name" value="A-crystallin/Hsp20_dom"/>
</dbReference>
<dbReference type="OrthoDB" id="1431247at2759"/>
<keyword evidence="1" id="KW-0346">Stress response</keyword>
<evidence type="ECO:0000313" key="7">
    <source>
        <dbReference type="EMBL" id="SPQ93474.1"/>
    </source>
</evidence>
<dbReference type="Proteomes" id="UP000039324">
    <property type="component" value="Unassembled WGS sequence"/>
</dbReference>
<dbReference type="AlphaFoldDB" id="A0A0G4ILD7"/>
<evidence type="ECO:0000256" key="3">
    <source>
        <dbReference type="RuleBase" id="RU003616"/>
    </source>
</evidence>
<feature type="compositionally biased region" description="Basic and acidic residues" evidence="4">
    <location>
        <begin position="74"/>
        <end position="92"/>
    </location>
</feature>
<dbReference type="Gene3D" id="2.60.40.790">
    <property type="match status" value="1"/>
</dbReference>
<dbReference type="EMBL" id="CDSF01000046">
    <property type="protein sequence ID" value="CEO95979.1"/>
    <property type="molecule type" value="Genomic_DNA"/>
</dbReference>
<sequence>MATTWLMDVMAPTSVERRMFGELWPETERMRVPRLRMELKETNDKYCVTVETPGVNKEDIKLNVENGVLTVSAESKEERKEERKEEKETIHFSERIYGHSSRSLRLPKNIAADKIKARHDKGLLMIDIPKQDKSPAPNIKIE</sequence>
<keyword evidence="8" id="KW-1185">Reference proteome</keyword>
<dbReference type="InterPro" id="IPR008978">
    <property type="entry name" value="HSP20-like_chaperone"/>
</dbReference>
<evidence type="ECO:0000259" key="5">
    <source>
        <dbReference type="PROSITE" id="PS01031"/>
    </source>
</evidence>
<dbReference type="CDD" id="cd06464">
    <property type="entry name" value="ACD_sHsps-like"/>
    <property type="match status" value="1"/>
</dbReference>
<dbReference type="OMA" id="GKNERWH"/>
<geneLocation type="mitochondrion" evidence="7"/>
<evidence type="ECO:0000313" key="9">
    <source>
        <dbReference type="Proteomes" id="UP000290189"/>
    </source>
</evidence>
<dbReference type="InterPro" id="IPR031107">
    <property type="entry name" value="Small_HSP"/>
</dbReference>
<proteinExistence type="inferred from homology"/>
<dbReference type="Pfam" id="PF00011">
    <property type="entry name" value="HSP20"/>
    <property type="match status" value="1"/>
</dbReference>
<organism evidence="6 8">
    <name type="scientific">Plasmodiophora brassicae</name>
    <name type="common">Clubroot disease agent</name>
    <dbReference type="NCBI Taxonomy" id="37360"/>
    <lineage>
        <taxon>Eukaryota</taxon>
        <taxon>Sar</taxon>
        <taxon>Rhizaria</taxon>
        <taxon>Endomyxa</taxon>
        <taxon>Phytomyxea</taxon>
        <taxon>Plasmodiophorida</taxon>
        <taxon>Plasmodiophoridae</taxon>
        <taxon>Plasmodiophora</taxon>
    </lineage>
</organism>
<evidence type="ECO:0000313" key="6">
    <source>
        <dbReference type="EMBL" id="CEO95979.1"/>
    </source>
</evidence>
<evidence type="ECO:0000256" key="1">
    <source>
        <dbReference type="ARBA" id="ARBA00023016"/>
    </source>
</evidence>
<dbReference type="EMBL" id="OVEO01000001">
    <property type="protein sequence ID" value="SPQ93474.1"/>
    <property type="molecule type" value="Genomic_DNA"/>
</dbReference>
<evidence type="ECO:0000313" key="8">
    <source>
        <dbReference type="Proteomes" id="UP000039324"/>
    </source>
</evidence>
<dbReference type="SUPFAM" id="SSF49764">
    <property type="entry name" value="HSP20-like chaperones"/>
    <property type="match status" value="1"/>
</dbReference>
<reference evidence="6 8" key="1">
    <citation type="submission" date="2015-02" db="EMBL/GenBank/DDBJ databases">
        <authorList>
            <person name="Chooi Y.-H."/>
        </authorList>
    </citation>
    <scope>NUCLEOTIDE SEQUENCE [LARGE SCALE GENOMIC DNA]</scope>
    <source>
        <strain evidence="6">E3</strain>
    </source>
</reference>
<keyword evidence="7" id="KW-0496">Mitochondrion</keyword>